<organism evidence="2 3">
    <name type="scientific">Steroidobacter flavus</name>
    <dbReference type="NCBI Taxonomy" id="1842136"/>
    <lineage>
        <taxon>Bacteria</taxon>
        <taxon>Pseudomonadati</taxon>
        <taxon>Pseudomonadota</taxon>
        <taxon>Gammaproteobacteria</taxon>
        <taxon>Steroidobacterales</taxon>
        <taxon>Steroidobacteraceae</taxon>
        <taxon>Steroidobacter</taxon>
    </lineage>
</organism>
<dbReference type="InterPro" id="IPR010869">
    <property type="entry name" value="DUF1501"/>
</dbReference>
<proteinExistence type="predicted"/>
<feature type="signal peptide" evidence="1">
    <location>
        <begin position="1"/>
        <end position="26"/>
    </location>
</feature>
<name>A0ABV8SPJ9_9GAMM</name>
<evidence type="ECO:0000256" key="1">
    <source>
        <dbReference type="SAM" id="SignalP"/>
    </source>
</evidence>
<sequence>MLNRRTFVISSVLGSVATLLPQIPFAATKTDARFILVILRGALDGLAAVPAYGDGSYASKRGALAITAPTQKLDGMFALHPSMTNLYQRYREEELIVFHAVASPYRERSHFDGQDLLESGTAELKGARDGWLNRALSGMPASKGRNTDQIAVALAQSVPLVLRGDAPVNSWAPSRLPDTDADTLQRIADLYSTDEHFATRLQSALAADGIAGEGMMGADMGGGKRDPLNGFNTVTSAAGTFLAAADGPRVAVIEVSGWDTHANQGAEQGQLANRLRALDQGLETLRTSLGGAWKDTAMLVVTEFGRTVAVNGTRGTDHGTATCAFLTGGAISGGRVIADWPGLATGDLYQQRDLKPTLDLRSVFKGVLGQHVGVSENDLETRVFPSSRNAKALTGLLRAV</sequence>
<protein>
    <submittedName>
        <fullName evidence="2">DUF1501 domain-containing protein</fullName>
    </submittedName>
</protein>
<evidence type="ECO:0000313" key="2">
    <source>
        <dbReference type="EMBL" id="MFC4309523.1"/>
    </source>
</evidence>
<dbReference type="PANTHER" id="PTHR43737">
    <property type="entry name" value="BLL7424 PROTEIN"/>
    <property type="match status" value="1"/>
</dbReference>
<reference evidence="3" key="1">
    <citation type="journal article" date="2019" name="Int. J. Syst. Evol. Microbiol.">
        <title>The Global Catalogue of Microorganisms (GCM) 10K type strain sequencing project: providing services to taxonomists for standard genome sequencing and annotation.</title>
        <authorList>
            <consortium name="The Broad Institute Genomics Platform"/>
            <consortium name="The Broad Institute Genome Sequencing Center for Infectious Disease"/>
            <person name="Wu L."/>
            <person name="Ma J."/>
        </authorList>
    </citation>
    <scope>NUCLEOTIDE SEQUENCE [LARGE SCALE GENOMIC DNA]</scope>
    <source>
        <strain evidence="3">CGMCC 1.10759</strain>
    </source>
</reference>
<dbReference type="EMBL" id="JBHSDU010000003">
    <property type="protein sequence ID" value="MFC4309523.1"/>
    <property type="molecule type" value="Genomic_DNA"/>
</dbReference>
<evidence type="ECO:0000313" key="3">
    <source>
        <dbReference type="Proteomes" id="UP001595904"/>
    </source>
</evidence>
<keyword evidence="3" id="KW-1185">Reference proteome</keyword>
<accession>A0ABV8SPJ9</accession>
<keyword evidence="1" id="KW-0732">Signal</keyword>
<dbReference type="Pfam" id="PF07394">
    <property type="entry name" value="DUF1501"/>
    <property type="match status" value="1"/>
</dbReference>
<comment type="caution">
    <text evidence="2">The sequence shown here is derived from an EMBL/GenBank/DDBJ whole genome shotgun (WGS) entry which is preliminary data.</text>
</comment>
<feature type="chain" id="PRO_5046673901" evidence="1">
    <location>
        <begin position="27"/>
        <end position="400"/>
    </location>
</feature>
<dbReference type="Proteomes" id="UP001595904">
    <property type="component" value="Unassembled WGS sequence"/>
</dbReference>
<dbReference type="RefSeq" id="WP_380596571.1">
    <property type="nucleotide sequence ID" value="NZ_JBHSDU010000003.1"/>
</dbReference>
<gene>
    <name evidence="2" type="ORF">ACFPN2_10575</name>
</gene>
<dbReference type="PANTHER" id="PTHR43737:SF1">
    <property type="entry name" value="DUF1501 DOMAIN-CONTAINING PROTEIN"/>
    <property type="match status" value="1"/>
</dbReference>